<dbReference type="AlphaFoldDB" id="A0A075W1T7"/>
<gene>
    <name evidence="2" type="primary">orf181</name>
</gene>
<dbReference type="GeneID" id="20005753"/>
<protein>
    <submittedName>
        <fullName evidence="2">Uncharacterized protein</fullName>
    </submittedName>
</protein>
<feature type="transmembrane region" description="Helical" evidence="1">
    <location>
        <begin position="106"/>
        <end position="132"/>
    </location>
</feature>
<keyword evidence="1" id="KW-0812">Transmembrane</keyword>
<accession>A0A075W1T7</accession>
<reference evidence="2" key="1">
    <citation type="journal article" date="2015" name="Genome Biol. Evol.">
        <title>Extreme features of the Galdieria sulphuraria organellar genomes: a consequence of polyextremophily?</title>
        <authorList>
            <person name="Jain K."/>
            <person name="Krause K."/>
            <person name="Grewe F."/>
            <person name="Nelson G.F."/>
            <person name="Weber A.P."/>
            <person name="Christensen A.C."/>
            <person name="Mower J.P."/>
        </authorList>
    </citation>
    <scope>NUCLEOTIDE SEQUENCE</scope>
    <source>
        <strain evidence="2">074W</strain>
    </source>
</reference>
<organism evidence="2">
    <name type="scientific">Galdieria sulphuraria</name>
    <name type="common">Red alga</name>
    <dbReference type="NCBI Taxonomy" id="130081"/>
    <lineage>
        <taxon>Eukaryota</taxon>
        <taxon>Rhodophyta</taxon>
        <taxon>Bangiophyceae</taxon>
        <taxon>Galdieriales</taxon>
        <taxon>Galdieriaceae</taxon>
        <taxon>Galdieria</taxon>
    </lineage>
</organism>
<keyword evidence="1" id="KW-0472">Membrane</keyword>
<name>A0A075W1T7_GALSU</name>
<evidence type="ECO:0000256" key="1">
    <source>
        <dbReference type="SAM" id="Phobius"/>
    </source>
</evidence>
<geneLocation type="mitochondrion" evidence="2"/>
<sequence length="181" mass="20651">MCKFNFPPLSPSLLSLLLPLHPSHSSITTTLLYLLSSSLLKYATLLLLSSLLNTLRSLLYGFGGLPNPLPLLQRHYLLLSCLWSPAPPTHAHTPHSIYIHLLYYPLYYISFHIYLSPILYLHSIYIYLLYTIPSHLPPPPPPPSPPFKSSLTFSPLPLIFLIFYTQFYTSLLLTYFPTHPT</sequence>
<dbReference type="EMBL" id="KJ700460">
    <property type="protein sequence ID" value="AIG92662.1"/>
    <property type="molecule type" value="Genomic_DNA"/>
</dbReference>
<feature type="transmembrane region" description="Helical" evidence="1">
    <location>
        <begin position="152"/>
        <end position="176"/>
    </location>
</feature>
<keyword evidence="1" id="KW-1133">Transmembrane helix</keyword>
<dbReference type="KEGG" id="gsl:JL72_p01"/>
<evidence type="ECO:0000313" key="2">
    <source>
        <dbReference type="EMBL" id="AIG92662.1"/>
    </source>
</evidence>
<keyword evidence="2" id="KW-0496">Mitochondrion</keyword>
<proteinExistence type="predicted"/>
<feature type="transmembrane region" description="Helical" evidence="1">
    <location>
        <begin position="35"/>
        <end position="55"/>
    </location>
</feature>
<dbReference type="RefSeq" id="YP_009051216.1">
    <property type="nucleotide sequence ID" value="NC_024666.1"/>
</dbReference>